<dbReference type="EMBL" id="CAXIEN010000384">
    <property type="protein sequence ID" value="CAL1295941.1"/>
    <property type="molecule type" value="Genomic_DNA"/>
</dbReference>
<proteinExistence type="predicted"/>
<gene>
    <name evidence="1" type="ORF">LARSCL_LOCUS19553</name>
</gene>
<dbReference type="AlphaFoldDB" id="A0AAV2BJJ1"/>
<comment type="caution">
    <text evidence="1">The sequence shown here is derived from an EMBL/GenBank/DDBJ whole genome shotgun (WGS) entry which is preliminary data.</text>
</comment>
<evidence type="ECO:0000313" key="2">
    <source>
        <dbReference type="Proteomes" id="UP001497382"/>
    </source>
</evidence>
<name>A0AAV2BJJ1_9ARAC</name>
<keyword evidence="2" id="KW-1185">Reference proteome</keyword>
<reference evidence="1 2" key="1">
    <citation type="submission" date="2024-04" db="EMBL/GenBank/DDBJ databases">
        <authorList>
            <person name="Rising A."/>
            <person name="Reimegard J."/>
            <person name="Sonavane S."/>
            <person name="Akerstrom W."/>
            <person name="Nylinder S."/>
            <person name="Hedman E."/>
            <person name="Kallberg Y."/>
        </authorList>
    </citation>
    <scope>NUCLEOTIDE SEQUENCE [LARGE SCALE GENOMIC DNA]</scope>
</reference>
<sequence>MGQDVCCIIDGLEMEEISFGCNDASWSDNARCSSAIFLQIFNAEKTEFTSARGIYVKVGKFFPLKSMGIEQVIGYKYIPHRIEPKNKWKNKPEVSEKEDLSMRRCIWDSSANSTWRQYFQILAPCSVRGRVSYLSRRQAAKQKKEWSPFVKSDLIKKKIEERKKRNQGKWEEYRSLWKWCVQVQKFKWVRSRENGRNPVLHLRRNICSVEIGQDGGEQTSDNVASIQHDGSVCHFQPWAVQPYLLRPFKPSGREDIFTGRMRYTKERRRDWIWRLMAHFQQL</sequence>
<organism evidence="1 2">
    <name type="scientific">Larinioides sclopetarius</name>
    <dbReference type="NCBI Taxonomy" id="280406"/>
    <lineage>
        <taxon>Eukaryota</taxon>
        <taxon>Metazoa</taxon>
        <taxon>Ecdysozoa</taxon>
        <taxon>Arthropoda</taxon>
        <taxon>Chelicerata</taxon>
        <taxon>Arachnida</taxon>
        <taxon>Araneae</taxon>
        <taxon>Araneomorphae</taxon>
        <taxon>Entelegynae</taxon>
        <taxon>Araneoidea</taxon>
        <taxon>Araneidae</taxon>
        <taxon>Larinioides</taxon>
    </lineage>
</organism>
<protein>
    <submittedName>
        <fullName evidence="1">Uncharacterized protein</fullName>
    </submittedName>
</protein>
<evidence type="ECO:0000313" key="1">
    <source>
        <dbReference type="EMBL" id="CAL1295941.1"/>
    </source>
</evidence>
<dbReference type="Proteomes" id="UP001497382">
    <property type="component" value="Unassembled WGS sequence"/>
</dbReference>
<accession>A0AAV2BJJ1</accession>